<evidence type="ECO:0008006" key="6">
    <source>
        <dbReference type="Google" id="ProtNLM"/>
    </source>
</evidence>
<evidence type="ECO:0000259" key="2">
    <source>
        <dbReference type="Pfam" id="PF13280"/>
    </source>
</evidence>
<dbReference type="InterPro" id="IPR057727">
    <property type="entry name" value="WCX_dom"/>
</dbReference>
<gene>
    <name evidence="4" type="ORF">IMSAGC001_02850</name>
</gene>
<evidence type="ECO:0000259" key="3">
    <source>
        <dbReference type="Pfam" id="PF25583"/>
    </source>
</evidence>
<dbReference type="Pfam" id="PF25583">
    <property type="entry name" value="WCX"/>
    <property type="match status" value="1"/>
</dbReference>
<reference evidence="4 5" key="1">
    <citation type="journal article" date="2020" name="Microbiome">
        <title>Single-cell genomics of uncultured bacteria reveals dietary fiber responders in the mouse gut microbiota.</title>
        <authorList>
            <person name="Chijiiwa R."/>
            <person name="Hosokawa M."/>
            <person name="Kogawa M."/>
            <person name="Nishikawa Y."/>
            <person name="Ide K."/>
            <person name="Sakanashi C."/>
            <person name="Takahashi K."/>
            <person name="Takeyama H."/>
        </authorList>
    </citation>
    <scope>NUCLEOTIDE SEQUENCE [LARGE SCALE GENOMIC DNA]</scope>
    <source>
        <strain evidence="4">IMSAGC_001</strain>
    </source>
</reference>
<dbReference type="Proteomes" id="UP000491181">
    <property type="component" value="Unassembled WGS sequence"/>
</dbReference>
<evidence type="ECO:0000313" key="4">
    <source>
        <dbReference type="EMBL" id="GFH87425.1"/>
    </source>
</evidence>
<keyword evidence="1" id="KW-0472">Membrane</keyword>
<dbReference type="AlphaFoldDB" id="A0A7J0A4V7"/>
<keyword evidence="1" id="KW-1133">Transmembrane helix</keyword>
<proteinExistence type="predicted"/>
<sequence length="365" mass="42990">MYFVSVCFPEFIFLLLKPIFILLLMPANRNALIRYKTIDNCLRNPYRRWTLEDLMDACSDALYEYEGIDKGISKRTVQMDIQMMRSEKLGYNAPIVVYENKYYKYEDPEYSITQTPLNEQDLKTMSEAVEVLRQFKGFSHFKEMSDIINRLEDHVASARMKTTPVIDFEKNESLKGLDYLDTIYHAIVNEHPIRLKYRSFKARSANSFIFYPYLLKEYRNRWFVYGVRKSGRILQNLALDRIQSLEVLPQEHYIRNTFFDPNTFFDDLVGVTKNSGSKAEKVGFKVKADEAPYIITKPIHRSQQLIERLTDRSVILEIEVVVNHELERVFFGYADGIQILYPQTLIELMGKKLKRAAEQYTTNSE</sequence>
<protein>
    <recommendedName>
        <fullName evidence="6">WYL domain-containing protein</fullName>
    </recommendedName>
</protein>
<feature type="domain" description="WYL" evidence="2">
    <location>
        <begin position="179"/>
        <end position="247"/>
    </location>
</feature>
<feature type="domain" description="WCX" evidence="3">
    <location>
        <begin position="280"/>
        <end position="357"/>
    </location>
</feature>
<dbReference type="InterPro" id="IPR026881">
    <property type="entry name" value="WYL_dom"/>
</dbReference>
<dbReference type="PROSITE" id="PS52050">
    <property type="entry name" value="WYL"/>
    <property type="match status" value="1"/>
</dbReference>
<feature type="transmembrane region" description="Helical" evidence="1">
    <location>
        <begin position="6"/>
        <end position="25"/>
    </location>
</feature>
<dbReference type="InterPro" id="IPR051534">
    <property type="entry name" value="CBASS_pafABC_assoc_protein"/>
</dbReference>
<dbReference type="PANTHER" id="PTHR34580">
    <property type="match status" value="1"/>
</dbReference>
<comment type="caution">
    <text evidence="4">The sequence shown here is derived from an EMBL/GenBank/DDBJ whole genome shotgun (WGS) entry which is preliminary data.</text>
</comment>
<dbReference type="PANTHER" id="PTHR34580:SF9">
    <property type="entry name" value="SLL5097 PROTEIN"/>
    <property type="match status" value="1"/>
</dbReference>
<accession>A0A7J0A4V7</accession>
<dbReference type="EMBL" id="BLLS01000094">
    <property type="protein sequence ID" value="GFH87425.1"/>
    <property type="molecule type" value="Genomic_DNA"/>
</dbReference>
<organism evidence="4 5">
    <name type="scientific">Bacteroides acidifaciens</name>
    <dbReference type="NCBI Taxonomy" id="85831"/>
    <lineage>
        <taxon>Bacteria</taxon>
        <taxon>Pseudomonadati</taxon>
        <taxon>Bacteroidota</taxon>
        <taxon>Bacteroidia</taxon>
        <taxon>Bacteroidales</taxon>
        <taxon>Bacteroidaceae</taxon>
        <taxon>Bacteroides</taxon>
    </lineage>
</organism>
<keyword evidence="1" id="KW-0812">Transmembrane</keyword>
<evidence type="ECO:0000256" key="1">
    <source>
        <dbReference type="SAM" id="Phobius"/>
    </source>
</evidence>
<name>A0A7J0A4V7_9BACE</name>
<dbReference type="Pfam" id="PF13280">
    <property type="entry name" value="WYL"/>
    <property type="match status" value="1"/>
</dbReference>
<evidence type="ECO:0000313" key="5">
    <source>
        <dbReference type="Proteomes" id="UP000491181"/>
    </source>
</evidence>